<dbReference type="RefSeq" id="WP_203897865.1">
    <property type="nucleotide sequence ID" value="NZ_BOPF01000003.1"/>
</dbReference>
<proteinExistence type="predicted"/>
<dbReference type="Gene3D" id="3.40.1580.10">
    <property type="entry name" value="SMI1/KNR4-like"/>
    <property type="match status" value="1"/>
</dbReference>
<gene>
    <name evidence="1" type="ORF">Val02_11990</name>
</gene>
<evidence type="ECO:0008006" key="3">
    <source>
        <dbReference type="Google" id="ProtNLM"/>
    </source>
</evidence>
<reference evidence="1" key="1">
    <citation type="submission" date="2021-01" db="EMBL/GenBank/DDBJ databases">
        <title>Whole genome shotgun sequence of Virgisporangium aliadipatigenens NBRC 105644.</title>
        <authorList>
            <person name="Komaki H."/>
            <person name="Tamura T."/>
        </authorList>
    </citation>
    <scope>NUCLEOTIDE SEQUENCE</scope>
    <source>
        <strain evidence="1">NBRC 105644</strain>
    </source>
</reference>
<accession>A0A8J3YHI2</accession>
<sequence length="209" mass="22935">MTHDIAGSLGMLRKAAADGRIELFESDPATAADVLARETEIRPYFDTIFWSAPPSYRALLAETNTLFCARGDDAFRVLDAADMAEVNLNLVHMPEGVSRDGARMLSTNHLVGFAAGRGEGVWCFDVSNPDLAGEYPVYYHHQDEPRARYLEDALSEDPADDTPDLPSFGAWLEVMARAFTAAHPPEWLDALGAPRLVSLARRGVLRVDS</sequence>
<evidence type="ECO:0000313" key="2">
    <source>
        <dbReference type="Proteomes" id="UP000619260"/>
    </source>
</evidence>
<dbReference type="AlphaFoldDB" id="A0A8J3YHI2"/>
<dbReference type="InterPro" id="IPR037883">
    <property type="entry name" value="Knr4/Smi1-like_sf"/>
</dbReference>
<dbReference type="EMBL" id="BOPF01000003">
    <property type="protein sequence ID" value="GIJ44313.1"/>
    <property type="molecule type" value="Genomic_DNA"/>
</dbReference>
<comment type="caution">
    <text evidence="1">The sequence shown here is derived from an EMBL/GenBank/DDBJ whole genome shotgun (WGS) entry which is preliminary data.</text>
</comment>
<evidence type="ECO:0000313" key="1">
    <source>
        <dbReference type="EMBL" id="GIJ44313.1"/>
    </source>
</evidence>
<dbReference type="Proteomes" id="UP000619260">
    <property type="component" value="Unassembled WGS sequence"/>
</dbReference>
<keyword evidence="2" id="KW-1185">Reference proteome</keyword>
<name>A0A8J3YHI2_9ACTN</name>
<dbReference type="SUPFAM" id="SSF160631">
    <property type="entry name" value="SMI1/KNR4-like"/>
    <property type="match status" value="1"/>
</dbReference>
<protein>
    <recommendedName>
        <fullName evidence="3">Knr4/Smi1-like domain-containing protein</fullName>
    </recommendedName>
</protein>
<organism evidence="1 2">
    <name type="scientific">Virgisporangium aliadipatigenens</name>
    <dbReference type="NCBI Taxonomy" id="741659"/>
    <lineage>
        <taxon>Bacteria</taxon>
        <taxon>Bacillati</taxon>
        <taxon>Actinomycetota</taxon>
        <taxon>Actinomycetes</taxon>
        <taxon>Micromonosporales</taxon>
        <taxon>Micromonosporaceae</taxon>
        <taxon>Virgisporangium</taxon>
    </lineage>
</organism>